<evidence type="ECO:0000313" key="9">
    <source>
        <dbReference type="Proteomes" id="UP000472260"/>
    </source>
</evidence>
<proteinExistence type="inferred from homology"/>
<evidence type="ECO:0000256" key="6">
    <source>
        <dbReference type="RuleBase" id="RU000477"/>
    </source>
</evidence>
<dbReference type="GO" id="GO:0015250">
    <property type="term" value="F:water channel activity"/>
    <property type="evidence" value="ECO:0007669"/>
    <property type="project" value="TreeGrafter"/>
</dbReference>
<evidence type="ECO:0000256" key="5">
    <source>
        <dbReference type="ARBA" id="ARBA00023136"/>
    </source>
</evidence>
<dbReference type="FunFam" id="1.20.1080.10:FF:000019">
    <property type="entry name" value="AQuaPorin or aquaglyceroporin related"/>
    <property type="match status" value="1"/>
</dbReference>
<dbReference type="KEGG" id="sanh:107692108"/>
<dbReference type="PANTHER" id="PTHR45665:SF6">
    <property type="entry name" value="AQP8A PROTEIN"/>
    <property type="match status" value="1"/>
</dbReference>
<dbReference type="PRINTS" id="PR02020">
    <property type="entry name" value="AQUAPORIN8"/>
</dbReference>
<evidence type="ECO:0000256" key="4">
    <source>
        <dbReference type="ARBA" id="ARBA00022989"/>
    </source>
</evidence>
<dbReference type="OrthoDB" id="3222at2759"/>
<reference evidence="8" key="2">
    <citation type="submission" date="2025-09" db="UniProtKB">
        <authorList>
            <consortium name="Ensembl"/>
        </authorList>
    </citation>
    <scope>IDENTIFICATION</scope>
</reference>
<evidence type="ECO:0000256" key="7">
    <source>
        <dbReference type="SAM" id="Phobius"/>
    </source>
</evidence>
<evidence type="ECO:0000313" key="8">
    <source>
        <dbReference type="Ensembl" id="ENSSANP00000023155.1"/>
    </source>
</evidence>
<reference evidence="8" key="1">
    <citation type="submission" date="2025-08" db="UniProtKB">
        <authorList>
            <consortium name="Ensembl"/>
        </authorList>
    </citation>
    <scope>IDENTIFICATION</scope>
</reference>
<accession>A0A671LT76</accession>
<dbReference type="AlphaFoldDB" id="A0A671LT76"/>
<dbReference type="InterPro" id="IPR000425">
    <property type="entry name" value="MIP"/>
</dbReference>
<gene>
    <name evidence="8" type="primary">LOC107692108</name>
</gene>
<keyword evidence="3 6" id="KW-0812">Transmembrane</keyword>
<name>A0A671LT76_9TELE</name>
<keyword evidence="9" id="KW-1185">Reference proteome</keyword>
<comment type="subcellular location">
    <subcellularLocation>
        <location evidence="1">Membrane</location>
        <topology evidence="1">Multi-pass membrane protein</topology>
    </subcellularLocation>
</comment>
<feature type="transmembrane region" description="Helical" evidence="7">
    <location>
        <begin position="183"/>
        <end position="204"/>
    </location>
</feature>
<feature type="transmembrane region" description="Helical" evidence="7">
    <location>
        <begin position="123"/>
        <end position="146"/>
    </location>
</feature>
<dbReference type="Pfam" id="PF00230">
    <property type="entry name" value="MIP"/>
    <property type="match status" value="1"/>
</dbReference>
<keyword evidence="4 7" id="KW-1133">Transmembrane helix</keyword>
<evidence type="ECO:0000256" key="2">
    <source>
        <dbReference type="ARBA" id="ARBA00006175"/>
    </source>
</evidence>
<sequence length="348" mass="36827">MRVHYARFYCPQLCNHRLVDDKQYPEAVTPQTMLSTAVIVKYFSQASKIDDGGGCWPALSPLHPILCPPLSVQSRSVGTDHLKSQTGKMTSGESKSELFTVSTGDGGDAHQNQPKKLSFYEHYIQPCLAEVLGSTLFMFVGCVSVMGNVGISGSIQPALAHGLALSIAIAIFGEISGGHFNPAVSVCVYLIGGMELMLLVPYVLSQMLGGVIAASLAKAVSTNEAFGNATGAAFDAVQYSHGIGSATLAEMIMTLFLTMVVSMGAVNVRTRSHLAPFCIGLTVTANILAGGGISGACMNPARAFGPAIVSGHWTYHWIYWVGPLTGALVTVSLVRLVVGDKKIRVIFK</sequence>
<dbReference type="GeneID" id="107692108"/>
<organism evidence="8 9">
    <name type="scientific">Sinocyclocheilus anshuiensis</name>
    <dbReference type="NCBI Taxonomy" id="1608454"/>
    <lineage>
        <taxon>Eukaryota</taxon>
        <taxon>Metazoa</taxon>
        <taxon>Chordata</taxon>
        <taxon>Craniata</taxon>
        <taxon>Vertebrata</taxon>
        <taxon>Euteleostomi</taxon>
        <taxon>Actinopterygii</taxon>
        <taxon>Neopterygii</taxon>
        <taxon>Teleostei</taxon>
        <taxon>Ostariophysi</taxon>
        <taxon>Cypriniformes</taxon>
        <taxon>Cyprinidae</taxon>
        <taxon>Cyprininae</taxon>
        <taxon>Sinocyclocheilus</taxon>
    </lineage>
</organism>
<keyword evidence="6" id="KW-0813">Transport</keyword>
<dbReference type="GO" id="GO:0005886">
    <property type="term" value="C:plasma membrane"/>
    <property type="evidence" value="ECO:0007669"/>
    <property type="project" value="TreeGrafter"/>
</dbReference>
<dbReference type="InterPro" id="IPR034294">
    <property type="entry name" value="Aquaporin_transptr"/>
</dbReference>
<dbReference type="PANTHER" id="PTHR45665">
    <property type="entry name" value="AQUAPORIN-8"/>
    <property type="match status" value="1"/>
</dbReference>
<comment type="similarity">
    <text evidence="2 6">Belongs to the MIP/aquaporin (TC 1.A.8) family.</text>
</comment>
<evidence type="ECO:0000256" key="3">
    <source>
        <dbReference type="ARBA" id="ARBA00022692"/>
    </source>
</evidence>
<dbReference type="Gene3D" id="1.20.1080.10">
    <property type="entry name" value="Glycerol uptake facilitator protein"/>
    <property type="match status" value="1"/>
</dbReference>
<protein>
    <submittedName>
        <fullName evidence="8">Aquaporin-8-like</fullName>
    </submittedName>
</protein>
<dbReference type="InterPro" id="IPR023271">
    <property type="entry name" value="Aquaporin-like"/>
</dbReference>
<dbReference type="Ensembl" id="ENSSANT00000024665.1">
    <property type="protein sequence ID" value="ENSSANP00000023155.1"/>
    <property type="gene ID" value="ENSSANG00000011937.1"/>
</dbReference>
<feature type="transmembrane region" description="Helical" evidence="7">
    <location>
        <begin position="158"/>
        <end position="176"/>
    </location>
</feature>
<feature type="transmembrane region" description="Helical" evidence="7">
    <location>
        <begin position="243"/>
        <end position="262"/>
    </location>
</feature>
<feature type="transmembrane region" description="Helical" evidence="7">
    <location>
        <begin position="274"/>
        <end position="297"/>
    </location>
</feature>
<evidence type="ECO:0000256" key="1">
    <source>
        <dbReference type="ARBA" id="ARBA00004141"/>
    </source>
</evidence>
<dbReference type="InterPro" id="IPR023277">
    <property type="entry name" value="Aquaporin_8"/>
</dbReference>
<dbReference type="Proteomes" id="UP000472260">
    <property type="component" value="Unassembled WGS sequence"/>
</dbReference>
<dbReference type="PRINTS" id="PR00783">
    <property type="entry name" value="MINTRINSICP"/>
</dbReference>
<feature type="transmembrane region" description="Helical" evidence="7">
    <location>
        <begin position="317"/>
        <end position="338"/>
    </location>
</feature>
<dbReference type="SUPFAM" id="SSF81338">
    <property type="entry name" value="Aquaporin-like"/>
    <property type="match status" value="1"/>
</dbReference>
<keyword evidence="5 7" id="KW-0472">Membrane</keyword>
<dbReference type="RefSeq" id="XP_016346499.1">
    <property type="nucleotide sequence ID" value="XM_016491013.1"/>
</dbReference>